<dbReference type="Pfam" id="PF09388">
    <property type="entry name" value="SpoOE-like"/>
    <property type="match status" value="1"/>
</dbReference>
<dbReference type="AlphaFoldDB" id="A0A562K777"/>
<protein>
    <submittedName>
        <fullName evidence="1">Stage 0 sporulation regulatory protein</fullName>
    </submittedName>
</protein>
<dbReference type="EMBL" id="VLKI01000001">
    <property type="protein sequence ID" value="TWH91093.1"/>
    <property type="molecule type" value="Genomic_DNA"/>
</dbReference>
<proteinExistence type="predicted"/>
<dbReference type="GeneID" id="79719304"/>
<reference evidence="1 2" key="1">
    <citation type="journal article" date="2015" name="Stand. Genomic Sci.">
        <title>Genomic Encyclopedia of Bacterial and Archaeal Type Strains, Phase III: the genomes of soil and plant-associated and newly described type strains.</title>
        <authorList>
            <person name="Whitman W.B."/>
            <person name="Woyke T."/>
            <person name="Klenk H.P."/>
            <person name="Zhou Y."/>
            <person name="Lilburn T.G."/>
            <person name="Beck B.J."/>
            <person name="De Vos P."/>
            <person name="Vandamme P."/>
            <person name="Eisen J.A."/>
            <person name="Garrity G."/>
            <person name="Hugenholtz P."/>
            <person name="Kyrpides N.C."/>
        </authorList>
    </citation>
    <scope>NUCLEOTIDE SEQUENCE [LARGE SCALE GENOMIC DNA]</scope>
    <source>
        <strain evidence="1 2">CGMCC 1.10115</strain>
    </source>
</reference>
<dbReference type="GO" id="GO:0046983">
    <property type="term" value="F:protein dimerization activity"/>
    <property type="evidence" value="ECO:0007669"/>
    <property type="project" value="InterPro"/>
</dbReference>
<dbReference type="InterPro" id="IPR018540">
    <property type="entry name" value="Spo0E-like"/>
</dbReference>
<organism evidence="1 2">
    <name type="scientific">Cytobacillus oceanisediminis</name>
    <dbReference type="NCBI Taxonomy" id="665099"/>
    <lineage>
        <taxon>Bacteria</taxon>
        <taxon>Bacillati</taxon>
        <taxon>Bacillota</taxon>
        <taxon>Bacilli</taxon>
        <taxon>Bacillales</taxon>
        <taxon>Bacillaceae</taxon>
        <taxon>Cytobacillus</taxon>
    </lineage>
</organism>
<dbReference type="InterPro" id="IPR037208">
    <property type="entry name" value="Spo0E-like_sf"/>
</dbReference>
<dbReference type="GO" id="GO:0043937">
    <property type="term" value="P:regulation of sporulation"/>
    <property type="evidence" value="ECO:0007669"/>
    <property type="project" value="InterPro"/>
</dbReference>
<dbReference type="Gene3D" id="4.10.280.10">
    <property type="entry name" value="Helix-loop-helix DNA-binding domain"/>
    <property type="match status" value="1"/>
</dbReference>
<evidence type="ECO:0000313" key="1">
    <source>
        <dbReference type="EMBL" id="TWH91093.1"/>
    </source>
</evidence>
<accession>A0A562K777</accession>
<name>A0A562K777_9BACI</name>
<dbReference type="RefSeq" id="WP_144539596.1">
    <property type="nucleotide sequence ID" value="NZ_CBCSDC010000058.1"/>
</dbReference>
<dbReference type="OrthoDB" id="2973153at2"/>
<dbReference type="Proteomes" id="UP000318667">
    <property type="component" value="Unassembled WGS sequence"/>
</dbReference>
<comment type="caution">
    <text evidence="1">The sequence shown here is derived from an EMBL/GenBank/DDBJ whole genome shotgun (WGS) entry which is preliminary data.</text>
</comment>
<dbReference type="InterPro" id="IPR036638">
    <property type="entry name" value="HLH_DNA-bd_sf"/>
</dbReference>
<keyword evidence="2" id="KW-1185">Reference proteome</keyword>
<dbReference type="SUPFAM" id="SSF140500">
    <property type="entry name" value="BAS1536-like"/>
    <property type="match status" value="1"/>
</dbReference>
<sequence>MLQENRQAKREKLLLLIVRKRNEMIRLANSNGLLNNDTIRCSQELDLLLNKFQLKE</sequence>
<evidence type="ECO:0000313" key="2">
    <source>
        <dbReference type="Proteomes" id="UP000318667"/>
    </source>
</evidence>
<gene>
    <name evidence="1" type="ORF">IQ19_00546</name>
</gene>